<comment type="similarity">
    <text evidence="1">Belongs to the NDRG family.</text>
</comment>
<keyword evidence="4" id="KW-1185">Reference proteome</keyword>
<dbReference type="AlphaFoldDB" id="A0ABD2JYB1"/>
<feature type="region of interest" description="Disordered" evidence="2">
    <location>
        <begin position="296"/>
        <end position="328"/>
    </location>
</feature>
<evidence type="ECO:0000313" key="4">
    <source>
        <dbReference type="Proteomes" id="UP001620645"/>
    </source>
</evidence>
<proteinExistence type="inferred from homology"/>
<comment type="caution">
    <text evidence="3">The sequence shown here is derived from an EMBL/GenBank/DDBJ whole genome shotgun (WGS) entry which is preliminary data.</text>
</comment>
<dbReference type="SUPFAM" id="SSF53474">
    <property type="entry name" value="alpha/beta-Hydrolases"/>
    <property type="match status" value="1"/>
</dbReference>
<evidence type="ECO:0000256" key="2">
    <source>
        <dbReference type="SAM" id="MobiDB-lite"/>
    </source>
</evidence>
<dbReference type="InterPro" id="IPR029058">
    <property type="entry name" value="AB_hydrolase_fold"/>
</dbReference>
<organism evidence="3 4">
    <name type="scientific">Heterodera schachtii</name>
    <name type="common">Sugarbeet cyst nematode worm</name>
    <name type="synonym">Tylenchus schachtii</name>
    <dbReference type="NCBI Taxonomy" id="97005"/>
    <lineage>
        <taxon>Eukaryota</taxon>
        <taxon>Metazoa</taxon>
        <taxon>Ecdysozoa</taxon>
        <taxon>Nematoda</taxon>
        <taxon>Chromadorea</taxon>
        <taxon>Rhabditida</taxon>
        <taxon>Tylenchina</taxon>
        <taxon>Tylenchomorpha</taxon>
        <taxon>Tylenchoidea</taxon>
        <taxon>Heteroderidae</taxon>
        <taxon>Heteroderinae</taxon>
        <taxon>Heterodera</taxon>
    </lineage>
</organism>
<name>A0ABD2JYB1_HETSC</name>
<feature type="compositionally biased region" description="Polar residues" evidence="2">
    <location>
        <begin position="316"/>
        <end position="328"/>
    </location>
</feature>
<gene>
    <name evidence="3" type="ORF">niasHS_007492</name>
</gene>
<dbReference type="Proteomes" id="UP001620645">
    <property type="component" value="Unassembled WGS sequence"/>
</dbReference>
<dbReference type="InterPro" id="IPR004142">
    <property type="entry name" value="NDRG"/>
</dbReference>
<dbReference type="Gene3D" id="3.40.50.1820">
    <property type="entry name" value="alpha/beta hydrolase"/>
    <property type="match status" value="1"/>
</dbReference>
<dbReference type="EMBL" id="JBICCN010000083">
    <property type="protein sequence ID" value="KAL3095393.1"/>
    <property type="molecule type" value="Genomic_DNA"/>
</dbReference>
<dbReference type="Pfam" id="PF03096">
    <property type="entry name" value="Ndr"/>
    <property type="match status" value="1"/>
</dbReference>
<evidence type="ECO:0000256" key="1">
    <source>
        <dbReference type="ARBA" id="ARBA00005598"/>
    </source>
</evidence>
<evidence type="ECO:0000313" key="3">
    <source>
        <dbReference type="EMBL" id="KAL3095393.1"/>
    </source>
</evidence>
<reference evidence="3 4" key="1">
    <citation type="submission" date="2024-10" db="EMBL/GenBank/DDBJ databases">
        <authorList>
            <person name="Kim D."/>
        </authorList>
    </citation>
    <scope>NUCLEOTIDE SEQUENCE [LARGE SCALE GENOMIC DNA]</scope>
    <source>
        <strain evidence="3">Taebaek</strain>
    </source>
</reference>
<dbReference type="PANTHER" id="PTHR11034">
    <property type="entry name" value="N-MYC DOWNSTREAM REGULATED"/>
    <property type="match status" value="1"/>
</dbReference>
<accession>A0ABD2JYB1</accession>
<sequence>MADDELQVIRVKGKYCSFNVFVQGELEERHGKTVILTVHDVGTNHNSFVRFVGHHSMAGVKQRTIFLHVCVPGQEDNASDFVGDFPSLAQLGEDLVCVLDAVDVRTCIAFGEGAGANIICRFALSWPNRIMGLVLVNCTSTTAGVIEFFKDKLMNLRLENGVMTQGAWDYLVMHKFGSSDKKEKQQYIEELKTTMNPKNLSKYLYSFSKRTDFTAVIGERLENMDALLVTGSRAPHIQTVYNTHKNMNKKKTTLLVVDGVGDVMVEAPGNLARSLILLCKGCGVLSGVAIPGMERQRTLSSSMEEADRPSRRYSVTHPSNHFPNPTNNPSTQKEFVMESAGSSSQPILNRDLQILVGEQIFTGICGPGRYISNGFFNLFEAGPTVKSSVVSVLSKMTVFTINECRAQISSPTDKKKFLCIDFRKSSGYLFLKKLVQIMNESKGKFFEVLHLICLKGVYIERLFDIFLMLNDLTIINLPYEFDSFSRNGETKILDKLIGKNAATLHSIHHLVYPFQLFPNIRNRIVAINSATLRTGTMERECDFFAFYMDPSDCPKELLPPKFGGISMSISINRCKEVLRSVKRALQRDKLRSEISKLRLLSTFDFDEKSAQILLTQIERIRSTLPKVRSLNIELRAVEFNPNQDLYSNDDFADSNLIPSSASACSHVALFFLDWMRKMKMGDIEIDGCVRLDVDYHCGEKGETDDEARDILLERALRETITRAADQLWVPQLLNSVTARNGCASASAEVRVADKLNFKFCIEFRSITYCEVPAHLQENLFRVINSL</sequence>
<protein>
    <submittedName>
        <fullName evidence="3">Uncharacterized protein</fullName>
    </submittedName>
</protein>